<evidence type="ECO:0000256" key="8">
    <source>
        <dbReference type="ARBA" id="ARBA00022741"/>
    </source>
</evidence>
<sequence length="527" mass="58723">MKMGNFTLHHHFAFLFLLAAPLVAFAISTSDDFLQCLSLHSGNASAISKLVYTPVNSSYYSVLDITIQNLRFLTPSAPKPNYIVTPLDVSHVQASIFCSRQYGLQMRTRSGGHDYEGLSYLSEVPFVILDMANFRAISVDAKDKTAWVQSGATIGELYYRIAEKSKTLGFPAGLCPTVGVGGHFSGGGYGTLLRKYGLAADNVIDAQLVDAQGRLLDRESMGEDLFWAIRGGGGGSFCVVVSWKVKLVPVPSTVTVFKILRTLEQNATKLVHQWQLVTSKLPDDIFISLTLQSYNSSPDGMMTMQAIFDTLYLGGVDSLLKVTSSRFPELNVTRLDCTEMSWIESVLNFAGFSGEPLEVLLNRSSNTKIFFKKKSDYVKEPIPESGLEGMWERFFEEDQGVHMMTWVPSGGKMAEISESAIPFSHRAGVLYKILHATEWTTGGNEVAPKHVSWIRSFYGYMAQYVSKSPREAYINSRDLDIGMNNVIGDTSYKQASVWGKKYFKNNFDRLVRVKTAIDPDNFFRHEQ</sequence>
<comment type="cofactor">
    <cofactor evidence="1">
        <name>FAD</name>
        <dbReference type="ChEBI" id="CHEBI:57692"/>
    </cofactor>
</comment>
<dbReference type="OMA" id="IAPKIHE"/>
<dbReference type="Gene3D" id="3.30.43.10">
    <property type="entry name" value="Uridine Diphospho-n-acetylenolpyruvylglucosamine Reductase, domain 2"/>
    <property type="match status" value="1"/>
</dbReference>
<keyword evidence="5" id="KW-0964">Secreted</keyword>
<comment type="subcellular location">
    <subcellularLocation>
        <location evidence="2">Secreted</location>
        <location evidence="2">Cell wall</location>
    </subcellularLocation>
</comment>
<feature type="signal peptide" evidence="13">
    <location>
        <begin position="1"/>
        <end position="26"/>
    </location>
</feature>
<keyword evidence="9" id="KW-0274">FAD</keyword>
<accession>A0A059CEE2</accession>
<evidence type="ECO:0000256" key="2">
    <source>
        <dbReference type="ARBA" id="ARBA00004191"/>
    </source>
</evidence>
<keyword evidence="11" id="KW-1015">Disulfide bond</keyword>
<feature type="domain" description="FAD-binding PCMH-type" evidence="14">
    <location>
        <begin position="76"/>
        <end position="250"/>
    </location>
</feature>
<dbReference type="FunFam" id="3.30.43.10:FF:000004">
    <property type="entry name" value="Berberine bridge enzyme-like 15"/>
    <property type="match status" value="1"/>
</dbReference>
<proteinExistence type="inferred from homology"/>
<evidence type="ECO:0000256" key="5">
    <source>
        <dbReference type="ARBA" id="ARBA00022525"/>
    </source>
</evidence>
<organism evidence="15">
    <name type="scientific">Eucalyptus grandis</name>
    <name type="common">Flooded gum</name>
    <dbReference type="NCBI Taxonomy" id="71139"/>
    <lineage>
        <taxon>Eukaryota</taxon>
        <taxon>Viridiplantae</taxon>
        <taxon>Streptophyta</taxon>
        <taxon>Embryophyta</taxon>
        <taxon>Tracheophyta</taxon>
        <taxon>Spermatophyta</taxon>
        <taxon>Magnoliopsida</taxon>
        <taxon>eudicotyledons</taxon>
        <taxon>Gunneridae</taxon>
        <taxon>Pentapetalae</taxon>
        <taxon>rosids</taxon>
        <taxon>malvids</taxon>
        <taxon>Myrtales</taxon>
        <taxon>Myrtaceae</taxon>
        <taxon>Myrtoideae</taxon>
        <taxon>Eucalypteae</taxon>
        <taxon>Eucalyptus</taxon>
    </lineage>
</organism>
<gene>
    <name evidence="15" type="ORF">EUGRSUZ_D01008</name>
</gene>
<dbReference type="GO" id="GO:0071949">
    <property type="term" value="F:FAD binding"/>
    <property type="evidence" value="ECO:0007669"/>
    <property type="project" value="InterPro"/>
</dbReference>
<evidence type="ECO:0000256" key="9">
    <source>
        <dbReference type="ARBA" id="ARBA00022827"/>
    </source>
</evidence>
<dbReference type="STRING" id="71139.A0A059CEE2"/>
<evidence type="ECO:0000256" key="4">
    <source>
        <dbReference type="ARBA" id="ARBA00022512"/>
    </source>
</evidence>
<dbReference type="InterPro" id="IPR016169">
    <property type="entry name" value="FAD-bd_PCMH_sub2"/>
</dbReference>
<evidence type="ECO:0000256" key="12">
    <source>
        <dbReference type="ARBA" id="ARBA00023180"/>
    </source>
</evidence>
<dbReference type="SUPFAM" id="SSF56176">
    <property type="entry name" value="FAD-binding/transporter-associated domain-like"/>
    <property type="match status" value="1"/>
</dbReference>
<evidence type="ECO:0000256" key="6">
    <source>
        <dbReference type="ARBA" id="ARBA00022630"/>
    </source>
</evidence>
<keyword evidence="8" id="KW-0547">Nucleotide-binding</keyword>
<evidence type="ECO:0000256" key="13">
    <source>
        <dbReference type="SAM" id="SignalP"/>
    </source>
</evidence>
<evidence type="ECO:0000256" key="1">
    <source>
        <dbReference type="ARBA" id="ARBA00001974"/>
    </source>
</evidence>
<dbReference type="InterPro" id="IPR016167">
    <property type="entry name" value="FAD-bd_PCMH_sub1"/>
</dbReference>
<dbReference type="InterPro" id="IPR016166">
    <property type="entry name" value="FAD-bd_PCMH"/>
</dbReference>
<dbReference type="Pfam" id="PF01565">
    <property type="entry name" value="FAD_binding_4"/>
    <property type="match status" value="1"/>
</dbReference>
<keyword evidence="7 13" id="KW-0732">Signal</keyword>
<dbReference type="InterPro" id="IPR036318">
    <property type="entry name" value="FAD-bd_PCMH-like_sf"/>
</dbReference>
<evidence type="ECO:0000256" key="3">
    <source>
        <dbReference type="ARBA" id="ARBA00005466"/>
    </source>
</evidence>
<dbReference type="AlphaFoldDB" id="A0A059CEE2"/>
<evidence type="ECO:0000313" key="15">
    <source>
        <dbReference type="EMBL" id="KCW76619.1"/>
    </source>
</evidence>
<dbReference type="PROSITE" id="PS51387">
    <property type="entry name" value="FAD_PCMH"/>
    <property type="match status" value="1"/>
</dbReference>
<dbReference type="InterPro" id="IPR006094">
    <property type="entry name" value="Oxid_FAD_bind_N"/>
</dbReference>
<keyword evidence="4" id="KW-0134">Cell wall</keyword>
<keyword evidence="6" id="KW-0285">Flavoprotein</keyword>
<evidence type="ECO:0000256" key="10">
    <source>
        <dbReference type="ARBA" id="ARBA00023002"/>
    </source>
</evidence>
<dbReference type="InParanoid" id="A0A059CEE2"/>
<keyword evidence="12" id="KW-0325">Glycoprotein</keyword>
<dbReference type="Gene3D" id="3.30.465.10">
    <property type="match status" value="1"/>
</dbReference>
<name>A0A059CEE2_EUCGR</name>
<keyword evidence="10" id="KW-0560">Oxidoreductase</keyword>
<evidence type="ECO:0000259" key="14">
    <source>
        <dbReference type="PROSITE" id="PS51387"/>
    </source>
</evidence>
<dbReference type="Gene3D" id="3.40.462.20">
    <property type="match status" value="1"/>
</dbReference>
<comment type="similarity">
    <text evidence="3">Belongs to the oxygen-dependent FAD-linked oxidoreductase family.</text>
</comment>
<dbReference type="EMBL" id="KK198756">
    <property type="protein sequence ID" value="KCW76619.1"/>
    <property type="molecule type" value="Genomic_DNA"/>
</dbReference>
<dbReference type="PANTHER" id="PTHR32448">
    <property type="entry name" value="OS08G0158400 PROTEIN"/>
    <property type="match status" value="1"/>
</dbReference>
<dbReference type="InterPro" id="IPR012951">
    <property type="entry name" value="BBE"/>
</dbReference>
<protein>
    <recommendedName>
        <fullName evidence="14">FAD-binding PCMH-type domain-containing protein</fullName>
    </recommendedName>
</protein>
<dbReference type="GO" id="GO:0016491">
    <property type="term" value="F:oxidoreductase activity"/>
    <property type="evidence" value="ECO:0007669"/>
    <property type="project" value="UniProtKB-KW"/>
</dbReference>
<evidence type="ECO:0000256" key="11">
    <source>
        <dbReference type="ARBA" id="ARBA00023157"/>
    </source>
</evidence>
<reference evidence="15" key="1">
    <citation type="submission" date="2013-07" db="EMBL/GenBank/DDBJ databases">
        <title>The genome of Eucalyptus grandis.</title>
        <authorList>
            <person name="Schmutz J."/>
            <person name="Hayes R."/>
            <person name="Myburg A."/>
            <person name="Tuskan G."/>
            <person name="Grattapaglia D."/>
            <person name="Rokhsar D.S."/>
        </authorList>
    </citation>
    <scope>NUCLEOTIDE SEQUENCE</scope>
    <source>
        <tissue evidence="15">Leaf extractions</tissue>
    </source>
</reference>
<evidence type="ECO:0000256" key="7">
    <source>
        <dbReference type="ARBA" id="ARBA00022729"/>
    </source>
</evidence>
<feature type="non-terminal residue" evidence="15">
    <location>
        <position position="527"/>
    </location>
</feature>
<dbReference type="Pfam" id="PF08031">
    <property type="entry name" value="BBE"/>
    <property type="match status" value="1"/>
</dbReference>
<feature type="chain" id="PRO_5001575200" description="FAD-binding PCMH-type domain-containing protein" evidence="13">
    <location>
        <begin position="27"/>
        <end position="527"/>
    </location>
</feature>
<dbReference type="eggNOG" id="ENOG502QVGN">
    <property type="taxonomic scope" value="Eukaryota"/>
</dbReference>
<dbReference type="Gramene" id="KCW76619">
    <property type="protein sequence ID" value="KCW76619"/>
    <property type="gene ID" value="EUGRSUZ_D01008"/>
</dbReference>